<evidence type="ECO:0000256" key="5">
    <source>
        <dbReference type="ARBA" id="ARBA00022833"/>
    </source>
</evidence>
<evidence type="ECO:0000256" key="12">
    <source>
        <dbReference type="RuleBase" id="RU004447"/>
    </source>
</evidence>
<dbReference type="InterPro" id="IPR011765">
    <property type="entry name" value="Pept_M16_N"/>
</dbReference>
<feature type="region of interest" description="Disordered" evidence="13">
    <location>
        <begin position="201"/>
        <end position="240"/>
    </location>
</feature>
<dbReference type="InterPro" id="IPR054734">
    <property type="entry name" value="PqqF-like_C_4"/>
</dbReference>
<dbReference type="GO" id="GO:0004222">
    <property type="term" value="F:metalloendopeptidase activity"/>
    <property type="evidence" value="ECO:0007669"/>
    <property type="project" value="UniProtKB-EC"/>
</dbReference>
<evidence type="ECO:0000256" key="7">
    <source>
        <dbReference type="ARBA" id="ARBA00052248"/>
    </source>
</evidence>
<dbReference type="Pfam" id="PF22456">
    <property type="entry name" value="PqqF-like_C_4"/>
    <property type="match status" value="1"/>
</dbReference>
<evidence type="ECO:0000256" key="1">
    <source>
        <dbReference type="ARBA" id="ARBA00007261"/>
    </source>
</evidence>
<evidence type="ECO:0000313" key="18">
    <source>
        <dbReference type="EMBL" id="CAD7411811.1"/>
    </source>
</evidence>
<evidence type="ECO:0000259" key="17">
    <source>
        <dbReference type="Pfam" id="PF22456"/>
    </source>
</evidence>
<keyword evidence="6" id="KW-0482">Metalloprotease</keyword>
<dbReference type="InterPro" id="IPR050626">
    <property type="entry name" value="Peptidase_M16"/>
</dbReference>
<evidence type="ECO:0000256" key="13">
    <source>
        <dbReference type="SAM" id="MobiDB-lite"/>
    </source>
</evidence>
<keyword evidence="2" id="KW-0645">Protease</keyword>
<proteinExistence type="inferred from homology"/>
<dbReference type="SUPFAM" id="SSF63411">
    <property type="entry name" value="LuxS/MPP-like metallohydrolase"/>
    <property type="match status" value="4"/>
</dbReference>
<keyword evidence="4" id="KW-0378">Hydrolase</keyword>
<organism evidence="18">
    <name type="scientific">Timema poppense</name>
    <name type="common">Walking stick</name>
    <dbReference type="NCBI Taxonomy" id="170557"/>
    <lineage>
        <taxon>Eukaryota</taxon>
        <taxon>Metazoa</taxon>
        <taxon>Ecdysozoa</taxon>
        <taxon>Arthropoda</taxon>
        <taxon>Hexapoda</taxon>
        <taxon>Insecta</taxon>
        <taxon>Pterygota</taxon>
        <taxon>Neoptera</taxon>
        <taxon>Polyneoptera</taxon>
        <taxon>Phasmatodea</taxon>
        <taxon>Timematodea</taxon>
        <taxon>Timematoidea</taxon>
        <taxon>Timematidae</taxon>
        <taxon>Timema</taxon>
    </lineage>
</organism>
<dbReference type="InterPro" id="IPR001431">
    <property type="entry name" value="Pept_M16_Zn_BS"/>
</dbReference>
<dbReference type="Pfam" id="PF00675">
    <property type="entry name" value="Peptidase_M16"/>
    <property type="match status" value="1"/>
</dbReference>
<dbReference type="GO" id="GO:0051603">
    <property type="term" value="P:proteolysis involved in protein catabolic process"/>
    <property type="evidence" value="ECO:0007669"/>
    <property type="project" value="TreeGrafter"/>
</dbReference>
<evidence type="ECO:0000256" key="9">
    <source>
        <dbReference type="ARBA" id="ARBA00070422"/>
    </source>
</evidence>
<dbReference type="PANTHER" id="PTHR43690">
    <property type="entry name" value="NARDILYSIN"/>
    <property type="match status" value="1"/>
</dbReference>
<keyword evidence="5" id="KW-0862">Zinc</keyword>
<evidence type="ECO:0000259" key="16">
    <source>
        <dbReference type="Pfam" id="PF16187"/>
    </source>
</evidence>
<evidence type="ECO:0000259" key="14">
    <source>
        <dbReference type="Pfam" id="PF00675"/>
    </source>
</evidence>
<comment type="catalytic activity">
    <reaction evidence="7">
        <text>Degradation of insulin, glucagon and other polypeptides. No action on proteins.</text>
        <dbReference type="EC" id="3.4.24.56"/>
    </reaction>
</comment>
<dbReference type="GO" id="GO:0005739">
    <property type="term" value="C:mitochondrion"/>
    <property type="evidence" value="ECO:0007669"/>
    <property type="project" value="TreeGrafter"/>
</dbReference>
<dbReference type="GO" id="GO:0043171">
    <property type="term" value="P:peptide catabolic process"/>
    <property type="evidence" value="ECO:0007669"/>
    <property type="project" value="TreeGrafter"/>
</dbReference>
<dbReference type="EMBL" id="OD005586">
    <property type="protein sequence ID" value="CAD7411811.1"/>
    <property type="molecule type" value="Genomic_DNA"/>
</dbReference>
<feature type="domain" description="Peptidase M16 C-terminal" evidence="15">
    <location>
        <begin position="254"/>
        <end position="431"/>
    </location>
</feature>
<comment type="similarity">
    <text evidence="1 12">Belongs to the peptidase M16 family.</text>
</comment>
<dbReference type="InterPro" id="IPR032632">
    <property type="entry name" value="Peptidase_M16_M"/>
</dbReference>
<feature type="domain" description="Coenzyme PQQ synthesis protein F-like C-terminal lobe" evidence="17">
    <location>
        <begin position="806"/>
        <end position="904"/>
    </location>
</feature>
<dbReference type="FunFam" id="3.30.830.10:FF:000004">
    <property type="entry name" value="Putative insulin-degrading enzyme"/>
    <property type="match status" value="1"/>
</dbReference>
<dbReference type="GO" id="GO:0046872">
    <property type="term" value="F:metal ion binding"/>
    <property type="evidence" value="ECO:0007669"/>
    <property type="project" value="UniProtKB-KW"/>
</dbReference>
<evidence type="ECO:0000256" key="10">
    <source>
        <dbReference type="ARBA" id="ARBA00074992"/>
    </source>
</evidence>
<evidence type="ECO:0000259" key="15">
    <source>
        <dbReference type="Pfam" id="PF05193"/>
    </source>
</evidence>
<name>A0A7R9H7A2_TIMPO</name>
<evidence type="ECO:0000256" key="4">
    <source>
        <dbReference type="ARBA" id="ARBA00022801"/>
    </source>
</evidence>
<dbReference type="FunFam" id="3.30.830.10:FF:000003">
    <property type="entry name" value="Insulin-degrading enzyme"/>
    <property type="match status" value="1"/>
</dbReference>
<dbReference type="EC" id="3.4.24.56" evidence="8"/>
<dbReference type="FunFam" id="3.30.830.10:FF:000005">
    <property type="entry name" value="nardilysin isoform X1"/>
    <property type="match status" value="1"/>
</dbReference>
<dbReference type="PANTHER" id="PTHR43690:SF18">
    <property type="entry name" value="INSULIN-DEGRADING ENZYME-RELATED"/>
    <property type="match status" value="1"/>
</dbReference>
<accession>A0A7R9H7A2</accession>
<dbReference type="Pfam" id="PF16187">
    <property type="entry name" value="Peptidase_M16_M"/>
    <property type="match status" value="1"/>
</dbReference>
<evidence type="ECO:0000256" key="8">
    <source>
        <dbReference type="ARBA" id="ARBA00066874"/>
    </source>
</evidence>
<sequence length="1017" mass="115634">MMGRVSMSGVESDAVVGAVKRRVDNIVKSAEDKRQYRALELSNHMKVLLISDTSTDKSAASMDVNVGECILFSVPAIECVIILFWKPLIYASTQSVCTGEVMGYTIYLYTGHMSDPQGLPGLAHFLEHMLFLGTDKYPAENEYNKFLSEHGGGSNACTFSDHTNYYFDIVPEQLPGALDRFAQFFLCPLFTESATEREVNAVNSEHEKNVPNDSWRMDQLEKSTARPEHPFSKFGTGNKETLDTLPKEHGVNVRSELLAFHDAWYSSNMMALAVLGRESLDELEQLVVALFSAVRNKQVEVPRWPQHPFGPNQLRMKAYIVPVKDLRNLGITFPVPDLHEHYKSGPGHYLSHLIGHEGPGSLLSLLKSQGWSSSLVGGARTGSRGFGFFNINVDLTEEGIERVDDIVALVFDYIAMLRSEGPQEWIFQEYMDIVSMHFRFKDKESPRGYVSGLVHNLHEFPMEEVLSGPYLLSEWRPELVDMVLGYLCPNNIRVAVVGQKFEAIADSSEKWYGTRYKLENIPEDILERWERSRSNPDLALPPRNEFIPTNFSLATREEGELTTHPTVIQDTPLARVWFKQDDQFLLPKANISLEFVSPLAYLDPGTCNMTYMFVQLFKDALNEYAYAAELAGLRWELSNTKYGMVLAVGGYNNKQHVLLERIMDKMTGFKVDPRRFDILKENYVRGLRNFEAEQPYQHAVYYLAVLLAEQAWTKEELLAATCELTLERVEAFIPQLLSKLYVECLIHGNTDRTGALELLLRNRELRLADCTHFVLEVTNKLHRSSCTEIYYQCGLQSTETNMLLELLVQLLTEPCFNILRTQEQLGYIVFSGIRRSNGVQGLRVIVQSDRHPSYVDRRVEAFLANMAHYIANMSDQEFERHKEALVAQRLEKPKKLSVLSARYWSEITSQQYHFDRAEVEVAHLRTLVRQDVLDFYHDMIHHAAPCRHKLAVHVVSVAEGGAGIVPPVVEELDGLMAPPVIDPPTRIDNITGFKSSQGMFPLVQPYININKSYQSKL</sequence>
<gene>
    <name evidence="18" type="ORF">TPSB3V08_LOCUS8083</name>
</gene>
<dbReference type="Gene3D" id="3.30.830.10">
    <property type="entry name" value="Metalloenzyme, LuxS/M16 peptidase-like"/>
    <property type="match status" value="4"/>
</dbReference>
<dbReference type="PROSITE" id="PS00143">
    <property type="entry name" value="INSULINASE"/>
    <property type="match status" value="1"/>
</dbReference>
<feature type="compositionally biased region" description="Basic and acidic residues" evidence="13">
    <location>
        <begin position="201"/>
        <end position="231"/>
    </location>
</feature>
<reference evidence="18" key="1">
    <citation type="submission" date="2020-11" db="EMBL/GenBank/DDBJ databases">
        <authorList>
            <person name="Tran Van P."/>
        </authorList>
    </citation>
    <scope>NUCLEOTIDE SEQUENCE</scope>
</reference>
<evidence type="ECO:0000256" key="11">
    <source>
        <dbReference type="ARBA" id="ARBA00080349"/>
    </source>
</evidence>
<dbReference type="AlphaFoldDB" id="A0A7R9H7A2"/>
<evidence type="ECO:0000256" key="2">
    <source>
        <dbReference type="ARBA" id="ARBA00022670"/>
    </source>
</evidence>
<evidence type="ECO:0000256" key="6">
    <source>
        <dbReference type="ARBA" id="ARBA00023049"/>
    </source>
</evidence>
<dbReference type="InterPro" id="IPR007863">
    <property type="entry name" value="Peptidase_M16_C"/>
</dbReference>
<evidence type="ECO:0000256" key="3">
    <source>
        <dbReference type="ARBA" id="ARBA00022723"/>
    </source>
</evidence>
<protein>
    <recommendedName>
        <fullName evidence="9">Insulin-degrading enzyme</fullName>
        <ecNumber evidence="8">3.4.24.56</ecNumber>
    </recommendedName>
    <alternativeName>
        <fullName evidence="11">Insulin protease</fullName>
    </alternativeName>
    <alternativeName>
        <fullName evidence="10">Insulysin</fullName>
    </alternativeName>
</protein>
<feature type="domain" description="Peptidase M16 N-terminal" evidence="14">
    <location>
        <begin position="105"/>
        <end position="228"/>
    </location>
</feature>
<keyword evidence="3" id="KW-0479">Metal-binding</keyword>
<dbReference type="GO" id="GO:0005829">
    <property type="term" value="C:cytosol"/>
    <property type="evidence" value="ECO:0007669"/>
    <property type="project" value="TreeGrafter"/>
</dbReference>
<dbReference type="InterPro" id="IPR011249">
    <property type="entry name" value="Metalloenz_LuxS/M16"/>
</dbReference>
<dbReference type="Pfam" id="PF05193">
    <property type="entry name" value="Peptidase_M16_C"/>
    <property type="match status" value="1"/>
</dbReference>
<feature type="domain" description="Peptidase M16 middle/third" evidence="16">
    <location>
        <begin position="438"/>
        <end position="720"/>
    </location>
</feature>